<organism evidence="1 2">
    <name type="scientific">Erysiphe neolycopersici</name>
    <dbReference type="NCBI Taxonomy" id="212602"/>
    <lineage>
        <taxon>Eukaryota</taxon>
        <taxon>Fungi</taxon>
        <taxon>Dikarya</taxon>
        <taxon>Ascomycota</taxon>
        <taxon>Pezizomycotina</taxon>
        <taxon>Leotiomycetes</taxon>
        <taxon>Erysiphales</taxon>
        <taxon>Erysiphaceae</taxon>
        <taxon>Erysiphe</taxon>
    </lineage>
</organism>
<dbReference type="EMBL" id="MCFK01008475">
    <property type="protein sequence ID" value="RKF56009.1"/>
    <property type="molecule type" value="Genomic_DNA"/>
</dbReference>
<dbReference type="AlphaFoldDB" id="A0A420HF47"/>
<dbReference type="STRING" id="212602.A0A420HF47"/>
<proteinExistence type="predicted"/>
<comment type="caution">
    <text evidence="1">The sequence shown here is derived from an EMBL/GenBank/DDBJ whole genome shotgun (WGS) entry which is preliminary data.</text>
</comment>
<sequence length="238" mass="27645">MGFNRISVFASRYTDPILTFTFKERRSKFYVPRFFLQDQSWVSNQTTCYAHKQSEHVGHILIHFLYTGEYQALEIDYPTLDNRKTSAELAIAVQVLLALGYWRLPKLEELFHSKIESLSKSFHIYDILLLVDRELENAGLENTKDQEEWLENFLMTSLNVALEDKSVDCTDLSIFKKLRHIRLIQFFATKFFESFVSQVLIKNEDDQNSNVESQDTDSVSAIIITPTTSSSDKFESLA</sequence>
<reference evidence="1 2" key="1">
    <citation type="journal article" date="2018" name="BMC Genomics">
        <title>Comparative genome analyses reveal sequence features reflecting distinct modes of host-adaptation between dicot and monocot powdery mildew.</title>
        <authorList>
            <person name="Wu Y."/>
            <person name="Ma X."/>
            <person name="Pan Z."/>
            <person name="Kale S.D."/>
            <person name="Song Y."/>
            <person name="King H."/>
            <person name="Zhang Q."/>
            <person name="Presley C."/>
            <person name="Deng X."/>
            <person name="Wei C.I."/>
            <person name="Xiao S."/>
        </authorList>
    </citation>
    <scope>NUCLEOTIDE SEQUENCE [LARGE SCALE GENOMIC DNA]</scope>
    <source>
        <strain evidence="1">UMSG2</strain>
    </source>
</reference>
<keyword evidence="2" id="KW-1185">Reference proteome</keyword>
<evidence type="ECO:0000313" key="2">
    <source>
        <dbReference type="Proteomes" id="UP000286134"/>
    </source>
</evidence>
<dbReference type="OrthoDB" id="3594103at2759"/>
<accession>A0A420HF47</accession>
<gene>
    <name evidence="1" type="ORF">OnM2_084032</name>
</gene>
<dbReference type="Proteomes" id="UP000286134">
    <property type="component" value="Unassembled WGS sequence"/>
</dbReference>
<evidence type="ECO:0008006" key="3">
    <source>
        <dbReference type="Google" id="ProtNLM"/>
    </source>
</evidence>
<protein>
    <recommendedName>
        <fullName evidence="3">BTB domain-containing protein</fullName>
    </recommendedName>
</protein>
<evidence type="ECO:0000313" key="1">
    <source>
        <dbReference type="EMBL" id="RKF56009.1"/>
    </source>
</evidence>
<name>A0A420HF47_9PEZI</name>